<evidence type="ECO:0000313" key="4">
    <source>
        <dbReference type="Proteomes" id="UP000282674"/>
    </source>
</evidence>
<protein>
    <submittedName>
        <fullName evidence="3">ATP-binding protein</fullName>
    </submittedName>
</protein>
<dbReference type="PANTHER" id="PTHR40396:SF1">
    <property type="entry name" value="ATPASE AAA-TYPE CORE DOMAIN-CONTAINING PROTEIN"/>
    <property type="match status" value="1"/>
</dbReference>
<dbReference type="Pfam" id="PF13304">
    <property type="entry name" value="AAA_21"/>
    <property type="match status" value="1"/>
</dbReference>
<evidence type="ECO:0000313" key="3">
    <source>
        <dbReference type="EMBL" id="RMI42201.1"/>
    </source>
</evidence>
<keyword evidence="4" id="KW-1185">Reference proteome</keyword>
<comment type="caution">
    <text evidence="3">The sequence shown here is derived from an EMBL/GenBank/DDBJ whole genome shotgun (WGS) entry which is preliminary data.</text>
</comment>
<dbReference type="Gene3D" id="3.40.50.300">
    <property type="entry name" value="P-loop containing nucleotide triphosphate hydrolases"/>
    <property type="match status" value="1"/>
</dbReference>
<dbReference type="GO" id="GO:0016887">
    <property type="term" value="F:ATP hydrolysis activity"/>
    <property type="evidence" value="ECO:0007669"/>
    <property type="project" value="InterPro"/>
</dbReference>
<dbReference type="InterPro" id="IPR003959">
    <property type="entry name" value="ATPase_AAA_core"/>
</dbReference>
<evidence type="ECO:0000259" key="2">
    <source>
        <dbReference type="Pfam" id="PF13304"/>
    </source>
</evidence>
<dbReference type="InterPro" id="IPR027417">
    <property type="entry name" value="P-loop_NTPase"/>
</dbReference>
<reference evidence="3 4" key="1">
    <citation type="submission" date="2018-10" db="EMBL/GenBank/DDBJ databases">
        <title>Isolation from soil.</title>
        <authorList>
            <person name="Hu J."/>
        </authorList>
    </citation>
    <scope>NUCLEOTIDE SEQUENCE [LARGE SCALE GENOMIC DNA]</scope>
    <source>
        <strain evidence="3 4">NEAU-Ht49</strain>
    </source>
</reference>
<proteinExistence type="predicted"/>
<gene>
    <name evidence="3" type="ORF">EBO15_20460</name>
</gene>
<dbReference type="RefSeq" id="WP_122196022.1">
    <property type="nucleotide sequence ID" value="NZ_JBHSKC010000010.1"/>
</dbReference>
<sequence length="452" mass="51009">MRLLRFRAANHKSIRDEQTLSFVAVPKRGEPKPRATEIPPTTQVTGIYGANASGKSNVLDALHYMISCIRTSQTRWSPTGGVPLRPFKPVTGEPSLYELDFVLRGIRYTYGFEVDTETVCSEWLFSFPHGKARRLFERTGPEDYEFGRALSGPTNQIARLTRPNALYLSSAASNSHPLLSTLYEAFTKSIQVARQRDRNARLQVTTKILKLEHMPQLLARLLKVADLGIESVHVEETEISANIQRAMARFGEELDEFKLAPPPTHVDEIFLAHSSAPAVRFGLDEESDGTVEWLALIGYLLTSMGAPSVLMVDEVDASLHPHLTSTVIRMFKDPEINRHGSQLLFASHDTTLLGTLLDDKILDRDEVWFTEKDEDGATTLYALAEFKPRKDENVERGYLQGRYGAVPYLSYAEIRRIFQELHVESDEPRTHPPVPHPQDEHQDDEEPAAHRL</sequence>
<dbReference type="EMBL" id="RFFG01000035">
    <property type="protein sequence ID" value="RMI42201.1"/>
    <property type="molecule type" value="Genomic_DNA"/>
</dbReference>
<dbReference type="OrthoDB" id="9809324at2"/>
<feature type="domain" description="ATPase AAA-type core" evidence="2">
    <location>
        <begin position="44"/>
        <end position="353"/>
    </location>
</feature>
<feature type="region of interest" description="Disordered" evidence="1">
    <location>
        <begin position="423"/>
        <end position="452"/>
    </location>
</feature>
<name>A0A3M2LXN2_9ACTN</name>
<dbReference type="CDD" id="cd00267">
    <property type="entry name" value="ABC_ATPase"/>
    <property type="match status" value="1"/>
</dbReference>
<dbReference type="SUPFAM" id="SSF52540">
    <property type="entry name" value="P-loop containing nucleoside triphosphate hydrolases"/>
    <property type="match status" value="1"/>
</dbReference>
<dbReference type="AlphaFoldDB" id="A0A3M2LXN2"/>
<accession>A0A3M2LXN2</accession>
<dbReference type="Proteomes" id="UP000282674">
    <property type="component" value="Unassembled WGS sequence"/>
</dbReference>
<dbReference type="GO" id="GO:0005524">
    <property type="term" value="F:ATP binding"/>
    <property type="evidence" value="ECO:0007669"/>
    <property type="project" value="UniProtKB-KW"/>
</dbReference>
<keyword evidence="3" id="KW-0547">Nucleotide-binding</keyword>
<keyword evidence="3" id="KW-0067">ATP-binding</keyword>
<evidence type="ECO:0000256" key="1">
    <source>
        <dbReference type="SAM" id="MobiDB-lite"/>
    </source>
</evidence>
<dbReference type="PANTHER" id="PTHR40396">
    <property type="entry name" value="ATPASE-LIKE PROTEIN"/>
    <property type="match status" value="1"/>
</dbReference>
<organism evidence="3 4">
    <name type="scientific">Actinomadura harenae</name>
    <dbReference type="NCBI Taxonomy" id="2483351"/>
    <lineage>
        <taxon>Bacteria</taxon>
        <taxon>Bacillati</taxon>
        <taxon>Actinomycetota</taxon>
        <taxon>Actinomycetes</taxon>
        <taxon>Streptosporangiales</taxon>
        <taxon>Thermomonosporaceae</taxon>
        <taxon>Actinomadura</taxon>
    </lineage>
</organism>